<evidence type="ECO:0000256" key="2">
    <source>
        <dbReference type="ARBA" id="ARBA00022723"/>
    </source>
</evidence>
<protein>
    <submittedName>
        <fullName evidence="6">Uncharacterized protein</fullName>
    </submittedName>
</protein>
<dbReference type="GO" id="GO:0006788">
    <property type="term" value="P:heme oxidation"/>
    <property type="evidence" value="ECO:0007669"/>
    <property type="project" value="InterPro"/>
</dbReference>
<keyword evidence="1" id="KW-0349">Heme</keyword>
<feature type="compositionally biased region" description="Low complexity" evidence="4">
    <location>
        <begin position="1"/>
        <end position="19"/>
    </location>
</feature>
<feature type="region of interest" description="Disordered" evidence="4">
    <location>
        <begin position="90"/>
        <end position="119"/>
    </location>
</feature>
<dbReference type="Pfam" id="PF01126">
    <property type="entry name" value="Heme_oxygenase"/>
    <property type="match status" value="1"/>
</dbReference>
<dbReference type="SUPFAM" id="SSF48613">
    <property type="entry name" value="Heme oxygenase-like"/>
    <property type="match status" value="1"/>
</dbReference>
<keyword evidence="5" id="KW-1133">Transmembrane helix</keyword>
<comment type="caution">
    <text evidence="6">The sequence shown here is derived from an EMBL/GenBank/DDBJ whole genome shotgun (WGS) entry which is preliminary data.</text>
</comment>
<keyword evidence="5" id="KW-0812">Transmembrane</keyword>
<keyword evidence="2" id="KW-0479">Metal-binding</keyword>
<feature type="transmembrane region" description="Helical" evidence="5">
    <location>
        <begin position="468"/>
        <end position="490"/>
    </location>
</feature>
<dbReference type="PANTHER" id="PTHR10720:SF0">
    <property type="entry name" value="HEME OXYGENASE"/>
    <property type="match status" value="1"/>
</dbReference>
<name>A0A8K0WQH9_9HYPO</name>
<dbReference type="InterPro" id="IPR016084">
    <property type="entry name" value="Haem_Oase-like_multi-hlx"/>
</dbReference>
<evidence type="ECO:0000313" key="6">
    <source>
        <dbReference type="EMBL" id="KAH7318383.1"/>
    </source>
</evidence>
<dbReference type="AlphaFoldDB" id="A0A8K0WQH9"/>
<reference evidence="6" key="1">
    <citation type="journal article" date="2021" name="Nat. Commun.">
        <title>Genetic determinants of endophytism in the Arabidopsis root mycobiome.</title>
        <authorList>
            <person name="Mesny F."/>
            <person name="Miyauchi S."/>
            <person name="Thiergart T."/>
            <person name="Pickel B."/>
            <person name="Atanasova L."/>
            <person name="Karlsson M."/>
            <person name="Huettel B."/>
            <person name="Barry K.W."/>
            <person name="Haridas S."/>
            <person name="Chen C."/>
            <person name="Bauer D."/>
            <person name="Andreopoulos W."/>
            <person name="Pangilinan J."/>
            <person name="LaButti K."/>
            <person name="Riley R."/>
            <person name="Lipzen A."/>
            <person name="Clum A."/>
            <person name="Drula E."/>
            <person name="Henrissat B."/>
            <person name="Kohler A."/>
            <person name="Grigoriev I.V."/>
            <person name="Martin F.M."/>
            <person name="Hacquard S."/>
        </authorList>
    </citation>
    <scope>NUCLEOTIDE SEQUENCE</scope>
    <source>
        <strain evidence="6">MPI-CAGE-CH-0235</strain>
    </source>
</reference>
<feature type="transmembrane region" description="Helical" evidence="5">
    <location>
        <begin position="201"/>
        <end position="220"/>
    </location>
</feature>
<keyword evidence="7" id="KW-1185">Reference proteome</keyword>
<dbReference type="InterPro" id="IPR016053">
    <property type="entry name" value="Haem_Oase-like"/>
</dbReference>
<organism evidence="6 7">
    <name type="scientific">Stachybotrys elegans</name>
    <dbReference type="NCBI Taxonomy" id="80388"/>
    <lineage>
        <taxon>Eukaryota</taxon>
        <taxon>Fungi</taxon>
        <taxon>Dikarya</taxon>
        <taxon>Ascomycota</taxon>
        <taxon>Pezizomycotina</taxon>
        <taxon>Sordariomycetes</taxon>
        <taxon>Hypocreomycetidae</taxon>
        <taxon>Hypocreales</taxon>
        <taxon>Stachybotryaceae</taxon>
        <taxon>Stachybotrys</taxon>
    </lineage>
</organism>
<evidence type="ECO:0000256" key="3">
    <source>
        <dbReference type="ARBA" id="ARBA00023004"/>
    </source>
</evidence>
<dbReference type="GO" id="GO:0046872">
    <property type="term" value="F:metal ion binding"/>
    <property type="evidence" value="ECO:0007669"/>
    <property type="project" value="UniProtKB-KW"/>
</dbReference>
<keyword evidence="5" id="KW-0472">Membrane</keyword>
<evidence type="ECO:0000256" key="4">
    <source>
        <dbReference type="SAM" id="MobiDB-lite"/>
    </source>
</evidence>
<gene>
    <name evidence="6" type="ORF">B0I35DRAFT_409282</name>
</gene>
<feature type="region of interest" description="Disordered" evidence="4">
    <location>
        <begin position="1"/>
        <end position="28"/>
    </location>
</feature>
<feature type="region of interest" description="Disordered" evidence="4">
    <location>
        <begin position="380"/>
        <end position="417"/>
    </location>
</feature>
<evidence type="ECO:0000256" key="1">
    <source>
        <dbReference type="ARBA" id="ARBA00022617"/>
    </source>
</evidence>
<dbReference type="EMBL" id="JAGPNK010000007">
    <property type="protein sequence ID" value="KAH7318383.1"/>
    <property type="molecule type" value="Genomic_DNA"/>
</dbReference>
<dbReference type="PANTHER" id="PTHR10720">
    <property type="entry name" value="HEME OXYGENASE"/>
    <property type="match status" value="1"/>
</dbReference>
<dbReference type="Gene3D" id="1.20.910.10">
    <property type="entry name" value="Heme oxygenase-like"/>
    <property type="match status" value="1"/>
</dbReference>
<dbReference type="OrthoDB" id="652091at2759"/>
<keyword evidence="3" id="KW-0408">Iron</keyword>
<sequence>MIPITTSSRRSSPDPAAASNPKQLPDPRPLAHEIAAATRSVHAELNKLIIARLPLALPPQTPDPSAYVTGLLHIAPVYITFETLWQEILSNPPKQGSDDGVPAPNEDSPCTSEDDDESVDSIQDDWCRSRPPQACDRVHSLLQHLCLPDLLRTNALKQDIGSLTGWDSQVVEEQLKAVSETGRLGEFVSHIQRAVRHRPHVILAYSYIMFMALFAGGRLIRSFLESVGDDFWDTTPSPIKPMLRPCEDKVILEKSNNHRVESCDLAEEFQSLPGYGKRFKFLRFATPMDGEDLKLEFKSRLIEMEKNLTPREKRDIVKEAVSIFDNMRLVVKQLDVTCTGADQGDEEDRGDSSLKAFNGMLNSRLSNRFRDSVAVTKARALRTSSRISSSQDEREPSIPKATADLPSQPRPSDFHARDRIDTADGRVQLCPAMSKSMRFDTALPQPSRSLTPLNNSISGESVLSRSFAGVHITNVVVVAAFSAVIICALLTGHRGMVDAL</sequence>
<dbReference type="GO" id="GO:0004392">
    <property type="term" value="F:heme oxygenase (decyclizing) activity"/>
    <property type="evidence" value="ECO:0007669"/>
    <property type="project" value="InterPro"/>
</dbReference>
<proteinExistence type="predicted"/>
<accession>A0A8K0WQH9</accession>
<evidence type="ECO:0000256" key="5">
    <source>
        <dbReference type="SAM" id="Phobius"/>
    </source>
</evidence>
<dbReference type="InterPro" id="IPR002051">
    <property type="entry name" value="Haem_Oase"/>
</dbReference>
<dbReference type="CDD" id="cd19165">
    <property type="entry name" value="HemeO"/>
    <property type="match status" value="1"/>
</dbReference>
<evidence type="ECO:0000313" key="7">
    <source>
        <dbReference type="Proteomes" id="UP000813444"/>
    </source>
</evidence>
<dbReference type="Proteomes" id="UP000813444">
    <property type="component" value="Unassembled WGS sequence"/>
</dbReference>